<dbReference type="EMBL" id="JAAGLU010000964">
    <property type="protein sequence ID" value="NEC93564.1"/>
    <property type="molecule type" value="Genomic_DNA"/>
</dbReference>
<comment type="caution">
    <text evidence="1">The sequence shown here is derived from an EMBL/GenBank/DDBJ whole genome shotgun (WGS) entry which is preliminary data.</text>
</comment>
<gene>
    <name evidence="1" type="ORF">G3I71_49355</name>
</gene>
<feature type="non-terminal residue" evidence="1">
    <location>
        <position position="133"/>
    </location>
</feature>
<sequence>HRVLNQGLLAATAASLVVLLWLTVGQSVARSELSEARADGQESLKVLNDARIASLQARAGENLTLIARGAVLAEDKKSDKYDVDFSNDMKDLDAGLATAAKLADDTAGLDPVARAAEGVRQWKGLHAAARETD</sequence>
<name>A0A6B3CAX3_9ACTN</name>
<organism evidence="1">
    <name type="scientific">Streptomyces sp. SID12501</name>
    <dbReference type="NCBI Taxonomy" id="2706042"/>
    <lineage>
        <taxon>Bacteria</taxon>
        <taxon>Bacillati</taxon>
        <taxon>Actinomycetota</taxon>
        <taxon>Actinomycetes</taxon>
        <taxon>Kitasatosporales</taxon>
        <taxon>Streptomycetaceae</taxon>
        <taxon>Streptomyces</taxon>
    </lineage>
</organism>
<protein>
    <recommendedName>
        <fullName evidence="2">Histidine kinase</fullName>
    </recommendedName>
</protein>
<proteinExistence type="predicted"/>
<evidence type="ECO:0000313" key="1">
    <source>
        <dbReference type="EMBL" id="NEC93564.1"/>
    </source>
</evidence>
<accession>A0A6B3CAX3</accession>
<evidence type="ECO:0008006" key="2">
    <source>
        <dbReference type="Google" id="ProtNLM"/>
    </source>
</evidence>
<reference evidence="1" key="1">
    <citation type="submission" date="2020-01" db="EMBL/GenBank/DDBJ databases">
        <title>Insect and environment-associated Actinomycetes.</title>
        <authorList>
            <person name="Currrie C."/>
            <person name="Chevrette M."/>
            <person name="Carlson C."/>
            <person name="Stubbendieck R."/>
            <person name="Wendt-Pienkowski E."/>
        </authorList>
    </citation>
    <scope>NUCLEOTIDE SEQUENCE</scope>
    <source>
        <strain evidence="1">SID12501</strain>
    </source>
</reference>
<dbReference type="AlphaFoldDB" id="A0A6B3CAX3"/>
<feature type="non-terminal residue" evidence="1">
    <location>
        <position position="1"/>
    </location>
</feature>